<dbReference type="Proteomes" id="UP000186026">
    <property type="component" value="Unassembled WGS sequence"/>
</dbReference>
<name>A0A1N7Q1U1_9BACT</name>
<keyword evidence="1" id="KW-1133">Transmembrane helix</keyword>
<accession>A0A1N7Q1U1</accession>
<sequence>MLDIDLLTLTIAVLAMIAFIIPFYLQYRKLNNQKMGIQKQLQEFKSLNQLNIDQEETWRSKYYLGLDRSNKKLIYANWTAEIKIDLIDLTQIGKVSIQESARFVGLGSSKRRVCDLILLKLKLNQQDKEHTLELYDAEKFSDLQGEGPLAKKWEGIIQQEIKRKLVIV</sequence>
<organism evidence="2 3">
    <name type="scientific">Belliella pelovolcani</name>
    <dbReference type="NCBI Taxonomy" id="529505"/>
    <lineage>
        <taxon>Bacteria</taxon>
        <taxon>Pseudomonadati</taxon>
        <taxon>Bacteroidota</taxon>
        <taxon>Cytophagia</taxon>
        <taxon>Cytophagales</taxon>
        <taxon>Cyclobacteriaceae</taxon>
        <taxon>Belliella</taxon>
    </lineage>
</organism>
<reference evidence="3" key="1">
    <citation type="submission" date="2017-01" db="EMBL/GenBank/DDBJ databases">
        <authorList>
            <person name="Varghese N."/>
            <person name="Submissions S."/>
        </authorList>
    </citation>
    <scope>NUCLEOTIDE SEQUENCE [LARGE SCALE GENOMIC DNA]</scope>
    <source>
        <strain evidence="3">DSM 46698</strain>
    </source>
</reference>
<gene>
    <name evidence="2" type="ORF">SAMN05421761_1259</name>
</gene>
<evidence type="ECO:0000313" key="2">
    <source>
        <dbReference type="EMBL" id="SIT16806.1"/>
    </source>
</evidence>
<dbReference type="OrthoDB" id="840309at2"/>
<keyword evidence="3" id="KW-1185">Reference proteome</keyword>
<dbReference type="EMBL" id="FTOP01000025">
    <property type="protein sequence ID" value="SIT16806.1"/>
    <property type="molecule type" value="Genomic_DNA"/>
</dbReference>
<protein>
    <submittedName>
        <fullName evidence="2">Uncharacterized protein</fullName>
    </submittedName>
</protein>
<dbReference type="AlphaFoldDB" id="A0A1N7Q1U1"/>
<dbReference type="RefSeq" id="WP_076503062.1">
    <property type="nucleotide sequence ID" value="NZ_FTOP01000025.1"/>
</dbReference>
<proteinExistence type="predicted"/>
<keyword evidence="1" id="KW-0472">Membrane</keyword>
<evidence type="ECO:0000256" key="1">
    <source>
        <dbReference type="SAM" id="Phobius"/>
    </source>
</evidence>
<feature type="transmembrane region" description="Helical" evidence="1">
    <location>
        <begin position="6"/>
        <end position="25"/>
    </location>
</feature>
<evidence type="ECO:0000313" key="3">
    <source>
        <dbReference type="Proteomes" id="UP000186026"/>
    </source>
</evidence>
<keyword evidence="1" id="KW-0812">Transmembrane</keyword>